<evidence type="ECO:0000256" key="1">
    <source>
        <dbReference type="ARBA" id="ARBA00006611"/>
    </source>
</evidence>
<dbReference type="Gene3D" id="3.40.50.300">
    <property type="entry name" value="P-loop containing nucleotide triphosphate hydrolases"/>
    <property type="match status" value="1"/>
</dbReference>
<evidence type="ECO:0000313" key="4">
    <source>
        <dbReference type="Proteomes" id="UP000659344"/>
    </source>
</evidence>
<evidence type="ECO:0000259" key="2">
    <source>
        <dbReference type="Pfam" id="PF00437"/>
    </source>
</evidence>
<name>A0ABQ1Y6L6_9BACL</name>
<dbReference type="Gene3D" id="3.30.450.380">
    <property type="match status" value="1"/>
</dbReference>
<dbReference type="Pfam" id="PF00437">
    <property type="entry name" value="T2SSE"/>
    <property type="match status" value="1"/>
</dbReference>
<dbReference type="PANTHER" id="PTHR30486">
    <property type="entry name" value="TWITCHING MOTILITY PROTEIN PILT"/>
    <property type="match status" value="1"/>
</dbReference>
<protein>
    <submittedName>
        <fullName evidence="3">Type II secretion system protein E</fullName>
    </submittedName>
</protein>
<keyword evidence="4" id="KW-1185">Reference proteome</keyword>
<reference evidence="4" key="1">
    <citation type="journal article" date="2019" name="Int. J. Syst. Evol. Microbiol.">
        <title>The Global Catalogue of Microorganisms (GCM) 10K type strain sequencing project: providing services to taxonomists for standard genome sequencing and annotation.</title>
        <authorList>
            <consortium name="The Broad Institute Genomics Platform"/>
            <consortium name="The Broad Institute Genome Sequencing Center for Infectious Disease"/>
            <person name="Wu L."/>
            <person name="Ma J."/>
        </authorList>
    </citation>
    <scope>NUCLEOTIDE SEQUENCE [LARGE SCALE GENOMIC DNA]</scope>
    <source>
        <strain evidence="4">CGMCC 1.12769</strain>
    </source>
</reference>
<evidence type="ECO:0000313" key="3">
    <source>
        <dbReference type="EMBL" id="GGH13201.1"/>
    </source>
</evidence>
<dbReference type="EMBL" id="BMFT01000001">
    <property type="protein sequence ID" value="GGH13201.1"/>
    <property type="molecule type" value="Genomic_DNA"/>
</dbReference>
<organism evidence="3 4">
    <name type="scientific">Paenibacillus segetis</name>
    <dbReference type="NCBI Taxonomy" id="1325360"/>
    <lineage>
        <taxon>Bacteria</taxon>
        <taxon>Bacillati</taxon>
        <taxon>Bacillota</taxon>
        <taxon>Bacilli</taxon>
        <taxon>Bacillales</taxon>
        <taxon>Paenibacillaceae</taxon>
        <taxon>Paenibacillus</taxon>
    </lineage>
</organism>
<dbReference type="PANTHER" id="PTHR30486:SF6">
    <property type="entry name" value="TYPE IV PILUS RETRACTATION ATPASE PILT"/>
    <property type="match status" value="1"/>
</dbReference>
<accession>A0ABQ1Y6L6</accession>
<dbReference type="SUPFAM" id="SSF52540">
    <property type="entry name" value="P-loop containing nucleoside triphosphate hydrolases"/>
    <property type="match status" value="1"/>
</dbReference>
<feature type="domain" description="Bacterial type II secretion system protein E" evidence="2">
    <location>
        <begin position="66"/>
        <end position="342"/>
    </location>
</feature>
<comment type="similarity">
    <text evidence="1">Belongs to the GSP E family.</text>
</comment>
<sequence length="415" mass="46508">MTNDMFTLLRAEIRFGLDVTSALSDDQLLDYIERRVLEEDKLVDLTAAEKRKWVRRLYDSFRGLDALQPLVDDRSVTEIMINNHEEIFVERSGEVCRLPVKFESREKLEDIIQSIVSGVNRVVNESSPIVDARLKNGSRVNIVMPPVALKGPTMTIRKFPERPMTMEQLVAWNSLSREAAEFLQTLVRSKYNIFISGGTGSGKTTFLNALSQYIPPDERVITIEDSAELQIVTVPNLVSLETRNANTEGKGEISVRDLIRSSLRMRPNRIVVGEVRGGEALDMLQAMNTGHDGSLSTGHANGTVDMISRLETMVLSGAELPLGVVRGQIASAIDIFVHLSRLRDRSRRVTEISEVSGIQEGEVILNHLYVFKEEAERDGKIIGQLTRTGNKLLHGDKLRMAGMTSDSFREWEEGN</sequence>
<dbReference type="InterPro" id="IPR050921">
    <property type="entry name" value="T4SS_GSP_E_ATPase"/>
</dbReference>
<dbReference type="RefSeq" id="WP_188535696.1">
    <property type="nucleotide sequence ID" value="NZ_BMFT01000001.1"/>
</dbReference>
<proteinExistence type="inferred from homology"/>
<dbReference type="Proteomes" id="UP000659344">
    <property type="component" value="Unassembled WGS sequence"/>
</dbReference>
<dbReference type="InterPro" id="IPR001482">
    <property type="entry name" value="T2SS/T4SS_dom"/>
</dbReference>
<comment type="caution">
    <text evidence="3">The sequence shown here is derived from an EMBL/GenBank/DDBJ whole genome shotgun (WGS) entry which is preliminary data.</text>
</comment>
<dbReference type="CDD" id="cd01130">
    <property type="entry name" value="VirB11-like_ATPase"/>
    <property type="match status" value="1"/>
</dbReference>
<gene>
    <name evidence="3" type="ORF">GCM10008013_06110</name>
</gene>
<dbReference type="InterPro" id="IPR027417">
    <property type="entry name" value="P-loop_NTPase"/>
</dbReference>